<keyword evidence="2 4" id="KW-0238">DNA-binding</keyword>
<dbReference type="InterPro" id="IPR001647">
    <property type="entry name" value="HTH_TetR"/>
</dbReference>
<dbReference type="PATRIC" id="fig|251703.9.peg.5336"/>
<evidence type="ECO:0000259" key="5">
    <source>
        <dbReference type="PROSITE" id="PS50977"/>
    </source>
</evidence>
<dbReference type="GO" id="GO:0003677">
    <property type="term" value="F:DNA binding"/>
    <property type="evidence" value="ECO:0007669"/>
    <property type="project" value="UniProtKB-UniRule"/>
</dbReference>
<dbReference type="Gene3D" id="1.10.10.60">
    <property type="entry name" value="Homeodomain-like"/>
    <property type="match status" value="1"/>
</dbReference>
<dbReference type="Gene3D" id="1.10.357.10">
    <property type="entry name" value="Tetracycline Repressor, domain 2"/>
    <property type="match status" value="1"/>
</dbReference>
<sequence length="218" mass="23249">MSTPLMMVNINGIFALCRMEQTKEAIHMRVTKAQAQANRAHIVETASIQFREHGYDGVGVADLMAAAGFTHGGFYKHFGSKSDLMAESAACSISKTVEQSKGIDPAQFIEYYLSREHRDNPGTGCTMAALSADAARQSEAVKATFANGIESILAASVAAGAHADDKTQQQARAKTIDLFAHALGAVLLSRSCPDDSPLADEILEVCRAKMQAQLASLT</sequence>
<dbReference type="Pfam" id="PF00440">
    <property type="entry name" value="TetR_N"/>
    <property type="match status" value="1"/>
</dbReference>
<protein>
    <submittedName>
        <fullName evidence="6">TetR family transcriptional regulator</fullName>
    </submittedName>
</protein>
<dbReference type="InterPro" id="IPR009057">
    <property type="entry name" value="Homeodomain-like_sf"/>
</dbReference>
<name>A0A0N8TEU0_9PSED</name>
<evidence type="ECO:0000313" key="7">
    <source>
        <dbReference type="Proteomes" id="UP000050317"/>
    </source>
</evidence>
<dbReference type="Proteomes" id="UP000050317">
    <property type="component" value="Unassembled WGS sequence"/>
</dbReference>
<keyword evidence="3" id="KW-0804">Transcription</keyword>
<evidence type="ECO:0000256" key="2">
    <source>
        <dbReference type="ARBA" id="ARBA00023125"/>
    </source>
</evidence>
<proteinExistence type="predicted"/>
<organism evidence="6 7">
    <name type="scientific">Pseudomonas syringae pv. viburni</name>
    <dbReference type="NCBI Taxonomy" id="251703"/>
    <lineage>
        <taxon>Bacteria</taxon>
        <taxon>Pseudomonadati</taxon>
        <taxon>Pseudomonadota</taxon>
        <taxon>Gammaproteobacteria</taxon>
        <taxon>Pseudomonadales</taxon>
        <taxon>Pseudomonadaceae</taxon>
        <taxon>Pseudomonas</taxon>
    </lineage>
</organism>
<evidence type="ECO:0000256" key="3">
    <source>
        <dbReference type="ARBA" id="ARBA00023163"/>
    </source>
</evidence>
<keyword evidence="1" id="KW-0805">Transcription regulation</keyword>
<dbReference type="PRINTS" id="PR00455">
    <property type="entry name" value="HTHTETR"/>
</dbReference>
<evidence type="ECO:0000256" key="4">
    <source>
        <dbReference type="PROSITE-ProRule" id="PRU00335"/>
    </source>
</evidence>
<dbReference type="InterPro" id="IPR036271">
    <property type="entry name" value="Tet_transcr_reg_TetR-rel_C_sf"/>
</dbReference>
<feature type="domain" description="HTH tetR-type" evidence="5">
    <location>
        <begin position="36"/>
        <end position="96"/>
    </location>
</feature>
<evidence type="ECO:0000256" key="1">
    <source>
        <dbReference type="ARBA" id="ARBA00023015"/>
    </source>
</evidence>
<dbReference type="PANTHER" id="PTHR47506:SF7">
    <property type="entry name" value="TRANSCRIPTIONAL REGULATORY PROTEIN"/>
    <property type="match status" value="1"/>
</dbReference>
<comment type="caution">
    <text evidence="6">The sequence shown here is derived from an EMBL/GenBank/DDBJ whole genome shotgun (WGS) entry which is preliminary data.</text>
</comment>
<reference evidence="6 7" key="1">
    <citation type="submission" date="2015-09" db="EMBL/GenBank/DDBJ databases">
        <title>Genome announcement of multiple Pseudomonas syringae strains.</title>
        <authorList>
            <person name="Thakur S."/>
            <person name="Wang P.W."/>
            <person name="Gong Y."/>
            <person name="Weir B.S."/>
            <person name="Guttman D.S."/>
        </authorList>
    </citation>
    <scope>NUCLEOTIDE SEQUENCE [LARGE SCALE GENOMIC DNA]</scope>
    <source>
        <strain evidence="6 7">ICMP3963</strain>
    </source>
</reference>
<feature type="DNA-binding region" description="H-T-H motif" evidence="4">
    <location>
        <begin position="59"/>
        <end position="78"/>
    </location>
</feature>
<dbReference type="PANTHER" id="PTHR47506">
    <property type="entry name" value="TRANSCRIPTIONAL REGULATORY PROTEIN"/>
    <property type="match status" value="1"/>
</dbReference>
<gene>
    <name evidence="6" type="ORF">ALO40_100501</name>
</gene>
<dbReference type="SUPFAM" id="SSF46689">
    <property type="entry name" value="Homeodomain-like"/>
    <property type="match status" value="1"/>
</dbReference>
<dbReference type="EMBL" id="LJRR01000177">
    <property type="protein sequence ID" value="KPZ17329.1"/>
    <property type="molecule type" value="Genomic_DNA"/>
</dbReference>
<dbReference type="AlphaFoldDB" id="A0A0N8TEU0"/>
<dbReference type="PROSITE" id="PS50977">
    <property type="entry name" value="HTH_TETR_2"/>
    <property type="match status" value="1"/>
</dbReference>
<accession>A0A0N8TEU0</accession>
<dbReference type="SUPFAM" id="SSF48498">
    <property type="entry name" value="Tetracyclin repressor-like, C-terminal domain"/>
    <property type="match status" value="1"/>
</dbReference>
<evidence type="ECO:0000313" key="6">
    <source>
        <dbReference type="EMBL" id="KPZ17329.1"/>
    </source>
</evidence>